<evidence type="ECO:0000313" key="2">
    <source>
        <dbReference type="Proteomes" id="UP000281553"/>
    </source>
</evidence>
<reference evidence="1 2" key="1">
    <citation type="submission" date="2018-11" db="EMBL/GenBank/DDBJ databases">
        <authorList>
            <consortium name="Pathogen Informatics"/>
        </authorList>
    </citation>
    <scope>NUCLEOTIDE SEQUENCE [LARGE SCALE GENOMIC DNA]</scope>
</reference>
<name>A0A3P7MGB2_DIBLA</name>
<accession>A0A3P7MGB2</accession>
<protein>
    <submittedName>
        <fullName evidence="1">Uncharacterized protein</fullName>
    </submittedName>
</protein>
<sequence>MQRNLINKNPQLKFLLDDEKDYDTPEIKPDVVTETSEQGLIVGALAARSSVVSMPPPCARAVFSDSGNTTNPNYYTSVDNAWDCSSSSLHPRSFLPSFFISFFQYTTFRDSFV</sequence>
<dbReference type="AlphaFoldDB" id="A0A3P7MGB2"/>
<organism evidence="1 2">
    <name type="scientific">Dibothriocephalus latus</name>
    <name type="common">Fish tapeworm</name>
    <name type="synonym">Diphyllobothrium latum</name>
    <dbReference type="NCBI Taxonomy" id="60516"/>
    <lineage>
        <taxon>Eukaryota</taxon>
        <taxon>Metazoa</taxon>
        <taxon>Spiralia</taxon>
        <taxon>Lophotrochozoa</taxon>
        <taxon>Platyhelminthes</taxon>
        <taxon>Cestoda</taxon>
        <taxon>Eucestoda</taxon>
        <taxon>Diphyllobothriidea</taxon>
        <taxon>Diphyllobothriidae</taxon>
        <taxon>Dibothriocephalus</taxon>
    </lineage>
</organism>
<gene>
    <name evidence="1" type="ORF">DILT_LOCUS14084</name>
</gene>
<dbReference type="EMBL" id="UYRU01072683">
    <property type="protein sequence ID" value="VDN22557.1"/>
    <property type="molecule type" value="Genomic_DNA"/>
</dbReference>
<keyword evidence="2" id="KW-1185">Reference proteome</keyword>
<evidence type="ECO:0000313" key="1">
    <source>
        <dbReference type="EMBL" id="VDN22557.1"/>
    </source>
</evidence>
<dbReference type="Proteomes" id="UP000281553">
    <property type="component" value="Unassembled WGS sequence"/>
</dbReference>
<proteinExistence type="predicted"/>